<dbReference type="InterPro" id="IPR036097">
    <property type="entry name" value="HisK_dim/P_sf"/>
</dbReference>
<dbReference type="PANTHER" id="PTHR42878">
    <property type="entry name" value="TWO-COMPONENT HISTIDINE KINASE"/>
    <property type="match status" value="1"/>
</dbReference>
<dbReference type="GO" id="GO:0000155">
    <property type="term" value="F:phosphorelay sensor kinase activity"/>
    <property type="evidence" value="ECO:0007669"/>
    <property type="project" value="InterPro"/>
</dbReference>
<keyword evidence="3" id="KW-0808">Transferase</keyword>
<evidence type="ECO:0000256" key="1">
    <source>
        <dbReference type="ARBA" id="ARBA00000085"/>
    </source>
</evidence>
<keyword evidence="4" id="KW-0547">Nucleotide-binding</keyword>
<evidence type="ECO:0000256" key="7">
    <source>
        <dbReference type="ARBA" id="ARBA00023012"/>
    </source>
</evidence>
<evidence type="ECO:0000256" key="5">
    <source>
        <dbReference type="ARBA" id="ARBA00022777"/>
    </source>
</evidence>
<dbReference type="SMART" id="SM00388">
    <property type="entry name" value="HisKA"/>
    <property type="match status" value="1"/>
</dbReference>
<keyword evidence="5 9" id="KW-0418">Kinase</keyword>
<evidence type="ECO:0000256" key="3">
    <source>
        <dbReference type="ARBA" id="ARBA00022679"/>
    </source>
</evidence>
<dbReference type="Gene3D" id="1.10.287.130">
    <property type="match status" value="1"/>
</dbReference>
<gene>
    <name evidence="9" type="ORF">ABWT76_001779</name>
</gene>
<sequence>MCSGKNSQCGNQQFQDIQALQKRFMSQVSHELRTPLTKILSCAELMELSYQQWSDEKKLKYLGVIQKAALELREILNHNDFQENLKDFTEENFPNNP</sequence>
<dbReference type="SUPFAM" id="SSF47384">
    <property type="entry name" value="Homodimeric domain of signal transducing histidine kinase"/>
    <property type="match status" value="1"/>
</dbReference>
<name>A0AAU8JJG9_9CYAN</name>
<protein>
    <recommendedName>
        <fullName evidence="2">histidine kinase</fullName>
        <ecNumber evidence="2">2.7.13.3</ecNumber>
    </recommendedName>
</protein>
<dbReference type="GO" id="GO:0005524">
    <property type="term" value="F:ATP binding"/>
    <property type="evidence" value="ECO:0007669"/>
    <property type="project" value="UniProtKB-KW"/>
</dbReference>
<evidence type="ECO:0000256" key="4">
    <source>
        <dbReference type="ARBA" id="ARBA00022741"/>
    </source>
</evidence>
<comment type="catalytic activity">
    <reaction evidence="1">
        <text>ATP + protein L-histidine = ADP + protein N-phospho-L-histidine.</text>
        <dbReference type="EC" id="2.7.13.3"/>
    </reaction>
</comment>
<accession>A0AAU8JJG9</accession>
<dbReference type="Pfam" id="PF00512">
    <property type="entry name" value="HisKA"/>
    <property type="match status" value="1"/>
</dbReference>
<dbReference type="PANTHER" id="PTHR42878:SF7">
    <property type="entry name" value="SENSOR HISTIDINE KINASE GLRK"/>
    <property type="match status" value="1"/>
</dbReference>
<organism evidence="9">
    <name type="scientific">Planktothricoides raciborskii GIHE-MW2</name>
    <dbReference type="NCBI Taxonomy" id="2792601"/>
    <lineage>
        <taxon>Bacteria</taxon>
        <taxon>Bacillati</taxon>
        <taxon>Cyanobacteriota</taxon>
        <taxon>Cyanophyceae</taxon>
        <taxon>Oscillatoriophycideae</taxon>
        <taxon>Oscillatoriales</taxon>
        <taxon>Oscillatoriaceae</taxon>
        <taxon>Planktothricoides</taxon>
    </lineage>
</organism>
<dbReference type="GO" id="GO:0030295">
    <property type="term" value="F:protein kinase activator activity"/>
    <property type="evidence" value="ECO:0007669"/>
    <property type="project" value="TreeGrafter"/>
</dbReference>
<dbReference type="EC" id="2.7.13.3" evidence="2"/>
<dbReference type="RefSeq" id="WP_054465631.1">
    <property type="nucleotide sequence ID" value="NZ_CP159837.1"/>
</dbReference>
<dbReference type="CDD" id="cd00082">
    <property type="entry name" value="HisKA"/>
    <property type="match status" value="1"/>
</dbReference>
<dbReference type="AlphaFoldDB" id="A0AAU8JJG9"/>
<evidence type="ECO:0000256" key="6">
    <source>
        <dbReference type="ARBA" id="ARBA00022840"/>
    </source>
</evidence>
<evidence type="ECO:0000256" key="2">
    <source>
        <dbReference type="ARBA" id="ARBA00012438"/>
    </source>
</evidence>
<dbReference type="GO" id="GO:0007234">
    <property type="term" value="P:osmosensory signaling via phosphorelay pathway"/>
    <property type="evidence" value="ECO:0007669"/>
    <property type="project" value="TreeGrafter"/>
</dbReference>
<dbReference type="InterPro" id="IPR003661">
    <property type="entry name" value="HisK_dim/P_dom"/>
</dbReference>
<evidence type="ECO:0000313" key="9">
    <source>
        <dbReference type="EMBL" id="XCM38901.1"/>
    </source>
</evidence>
<keyword evidence="7" id="KW-0902">Two-component regulatory system</keyword>
<keyword evidence="6" id="KW-0067">ATP-binding</keyword>
<dbReference type="EMBL" id="CP159837">
    <property type="protein sequence ID" value="XCM38901.1"/>
    <property type="molecule type" value="Genomic_DNA"/>
</dbReference>
<reference evidence="9" key="1">
    <citation type="submission" date="2024-07" db="EMBL/GenBank/DDBJ databases">
        <authorList>
            <person name="Kim Y.J."/>
            <person name="Jeong J.Y."/>
        </authorList>
    </citation>
    <scope>NUCLEOTIDE SEQUENCE</scope>
    <source>
        <strain evidence="9">GIHE-MW2</strain>
    </source>
</reference>
<feature type="domain" description="Signal transduction histidine kinase dimerisation/phosphoacceptor" evidence="8">
    <location>
        <begin position="20"/>
        <end position="87"/>
    </location>
</feature>
<proteinExistence type="predicted"/>
<dbReference type="GO" id="GO:0000156">
    <property type="term" value="F:phosphorelay response regulator activity"/>
    <property type="evidence" value="ECO:0007669"/>
    <property type="project" value="TreeGrafter"/>
</dbReference>
<dbReference type="InterPro" id="IPR050351">
    <property type="entry name" value="BphY/WalK/GraS-like"/>
</dbReference>
<evidence type="ECO:0000259" key="8">
    <source>
        <dbReference type="SMART" id="SM00388"/>
    </source>
</evidence>